<organism evidence="1 2">
    <name type="scientific">Blautia obeum ATCC 29174</name>
    <dbReference type="NCBI Taxonomy" id="411459"/>
    <lineage>
        <taxon>Bacteria</taxon>
        <taxon>Bacillati</taxon>
        <taxon>Bacillota</taxon>
        <taxon>Clostridia</taxon>
        <taxon>Lachnospirales</taxon>
        <taxon>Lachnospiraceae</taxon>
        <taxon>Blautia</taxon>
    </lineage>
</organism>
<evidence type="ECO:0000313" key="1">
    <source>
        <dbReference type="EMBL" id="EDM88210.1"/>
    </source>
</evidence>
<name>A5ZQ46_9FIRM</name>
<sequence>MIGHCKLDCTEGLDYCCICCPKKEECKTQCGDLDKYEYTENCPDYSGTKVIE</sequence>
<accession>A5ZQ46</accession>
<dbReference type="HOGENOM" id="CLU_3077319_0_0_9"/>
<reference evidence="1 2" key="1">
    <citation type="submission" date="2007-03" db="EMBL/GenBank/DDBJ databases">
        <authorList>
            <person name="Fulton L."/>
            <person name="Clifton S."/>
            <person name="Fulton B."/>
            <person name="Xu J."/>
            <person name="Minx P."/>
            <person name="Pepin K.H."/>
            <person name="Johnson M."/>
            <person name="Thiruvilangam P."/>
            <person name="Bhonagiri V."/>
            <person name="Nash W.E."/>
            <person name="Mardis E.R."/>
            <person name="Wilson R.K."/>
        </authorList>
    </citation>
    <scope>NUCLEOTIDE SEQUENCE [LARGE SCALE GENOMIC DNA]</scope>
    <source>
        <strain evidence="1 2">ATCC 29174</strain>
    </source>
</reference>
<protein>
    <submittedName>
        <fullName evidence="1">Uncharacterized protein</fullName>
    </submittedName>
</protein>
<gene>
    <name evidence="1" type="ORF">RUMOBE_01116</name>
</gene>
<reference evidence="1 2" key="2">
    <citation type="submission" date="2007-04" db="EMBL/GenBank/DDBJ databases">
        <title>Draft genome sequence of Ruminococcus obeum (ATCC 29174).</title>
        <authorList>
            <person name="Sudarsanam P."/>
            <person name="Ley R."/>
            <person name="Guruge J."/>
            <person name="Turnbaugh P.J."/>
            <person name="Mahowald M."/>
            <person name="Liep D."/>
            <person name="Gordon J."/>
        </authorList>
    </citation>
    <scope>NUCLEOTIDE SEQUENCE [LARGE SCALE GENOMIC DNA]</scope>
    <source>
        <strain evidence="1 2">ATCC 29174</strain>
    </source>
</reference>
<evidence type="ECO:0000313" key="2">
    <source>
        <dbReference type="Proteomes" id="UP000006002"/>
    </source>
</evidence>
<dbReference type="Proteomes" id="UP000006002">
    <property type="component" value="Unassembled WGS sequence"/>
</dbReference>
<dbReference type="AlphaFoldDB" id="A5ZQ46"/>
<dbReference type="EMBL" id="AAVO02000003">
    <property type="protein sequence ID" value="EDM88210.1"/>
    <property type="molecule type" value="Genomic_DNA"/>
</dbReference>
<proteinExistence type="predicted"/>
<comment type="caution">
    <text evidence="1">The sequence shown here is derived from an EMBL/GenBank/DDBJ whole genome shotgun (WGS) entry which is preliminary data.</text>
</comment>